<dbReference type="Proteomes" id="UP001194714">
    <property type="component" value="Unassembled WGS sequence"/>
</dbReference>
<dbReference type="NCBIfam" id="TIGR00746">
    <property type="entry name" value="arcC"/>
    <property type="match status" value="1"/>
</dbReference>
<evidence type="ECO:0000256" key="3">
    <source>
        <dbReference type="ARBA" id="ARBA00022777"/>
    </source>
</evidence>
<dbReference type="NCBIfam" id="NF009007">
    <property type="entry name" value="PRK12352.1"/>
    <property type="match status" value="1"/>
</dbReference>
<accession>A0ABS0AXA4</accession>
<dbReference type="PANTHER" id="PTHR30409:SF1">
    <property type="entry name" value="CARBAMATE KINASE-RELATED"/>
    <property type="match status" value="1"/>
</dbReference>
<keyword evidence="8" id="KW-1185">Reference proteome</keyword>
<dbReference type="SUPFAM" id="SSF53633">
    <property type="entry name" value="Carbamate kinase-like"/>
    <property type="match status" value="1"/>
</dbReference>
<keyword evidence="3 5" id="KW-0418">Kinase</keyword>
<evidence type="ECO:0000313" key="7">
    <source>
        <dbReference type="EMBL" id="MBF5058772.1"/>
    </source>
</evidence>
<organism evidence="7 8">
    <name type="scientific">Candidatus Neptunichlamydia vexilliferae</name>
    <dbReference type="NCBI Taxonomy" id="1651774"/>
    <lineage>
        <taxon>Bacteria</taxon>
        <taxon>Pseudomonadati</taxon>
        <taxon>Chlamydiota</taxon>
        <taxon>Chlamydiia</taxon>
        <taxon>Parachlamydiales</taxon>
        <taxon>Simkaniaceae</taxon>
        <taxon>Candidatus Neptunichlamydia</taxon>
    </lineage>
</organism>
<keyword evidence="2 5" id="KW-0808">Transferase</keyword>
<dbReference type="InterPro" id="IPR003964">
    <property type="entry name" value="Carb_kinase"/>
</dbReference>
<dbReference type="RefSeq" id="WP_228546960.1">
    <property type="nucleotide sequence ID" value="NZ_JAAEJV010000004.1"/>
</dbReference>
<evidence type="ECO:0000256" key="4">
    <source>
        <dbReference type="NCBIfam" id="TIGR00746"/>
    </source>
</evidence>
<name>A0ABS0AXA4_9BACT</name>
<dbReference type="EMBL" id="JAAEJV010000004">
    <property type="protein sequence ID" value="MBF5058772.1"/>
    <property type="molecule type" value="Genomic_DNA"/>
</dbReference>
<feature type="domain" description="Aspartate/glutamate/uridylate kinase" evidence="6">
    <location>
        <begin position="6"/>
        <end position="295"/>
    </location>
</feature>
<sequence>MMKKETILVALGGNALQRRGEKGSIEELLAHAKKTSESLAELVEAGYRLIITHGNGPQVGTLLLKDEYTKEKLPPMSLDVCVGETQGMIGYVLQQQLHNQLKKRKRTEEIITLCTQVVVDREDPAFKEPTKPVGLFYSREQAEVLKEKKGWNFTEERGKGFRRVVPSPLPIDIIEVNAIKDLIEKNRIVIACGGGGIPVIRGEEGSLEGVAAVIDKDRTAALLAKKVHAEIFMILTDVEHVALHFGAPNQKNLSQMTVAEAEVYLEKGEFGRGSMAPKVEAACAFIKSGGKKVLISSLEQAKEALFGHSGTVIK</sequence>
<comment type="similarity">
    <text evidence="1 5">Belongs to the carbamate kinase family.</text>
</comment>
<evidence type="ECO:0000256" key="5">
    <source>
        <dbReference type="PIRNR" id="PIRNR000723"/>
    </source>
</evidence>
<dbReference type="Pfam" id="PF00696">
    <property type="entry name" value="AA_kinase"/>
    <property type="match status" value="1"/>
</dbReference>
<dbReference type="CDD" id="cd04235">
    <property type="entry name" value="AAK_CK"/>
    <property type="match status" value="1"/>
</dbReference>
<comment type="caution">
    <text evidence="7">The sequence shown here is derived from an EMBL/GenBank/DDBJ whole genome shotgun (WGS) entry which is preliminary data.</text>
</comment>
<dbReference type="Gene3D" id="3.40.1160.10">
    <property type="entry name" value="Acetylglutamate kinase-like"/>
    <property type="match status" value="1"/>
</dbReference>
<evidence type="ECO:0000256" key="1">
    <source>
        <dbReference type="ARBA" id="ARBA00011066"/>
    </source>
</evidence>
<dbReference type="PANTHER" id="PTHR30409">
    <property type="entry name" value="CARBAMATE KINASE"/>
    <property type="match status" value="1"/>
</dbReference>
<dbReference type="GO" id="GO:0008804">
    <property type="term" value="F:carbamate kinase activity"/>
    <property type="evidence" value="ECO:0007669"/>
    <property type="project" value="UniProtKB-EC"/>
</dbReference>
<evidence type="ECO:0000256" key="2">
    <source>
        <dbReference type="ARBA" id="ARBA00022679"/>
    </source>
</evidence>
<proteinExistence type="inferred from homology"/>
<dbReference type="InterPro" id="IPR036393">
    <property type="entry name" value="AceGlu_kinase-like_sf"/>
</dbReference>
<reference evidence="7 8" key="1">
    <citation type="submission" date="2020-01" db="EMBL/GenBank/DDBJ databases">
        <title>Draft genome sequence of Cand. Neptunochlamydia vexilliferae K9.</title>
        <authorList>
            <person name="Schulz F."/>
            <person name="Koestlbacher S."/>
            <person name="Wascher F."/>
            <person name="Pizzetti I."/>
            <person name="Horn M."/>
        </authorList>
    </citation>
    <scope>NUCLEOTIDE SEQUENCE [LARGE SCALE GENOMIC DNA]</scope>
    <source>
        <strain evidence="7 8">K9</strain>
    </source>
</reference>
<evidence type="ECO:0000313" key="8">
    <source>
        <dbReference type="Proteomes" id="UP001194714"/>
    </source>
</evidence>
<dbReference type="PRINTS" id="PR01469">
    <property type="entry name" value="CARBMTKINASE"/>
</dbReference>
<dbReference type="InterPro" id="IPR001048">
    <property type="entry name" value="Asp/Glu/Uridylate_kinase"/>
</dbReference>
<protein>
    <recommendedName>
        <fullName evidence="4 5">Carbamate kinase</fullName>
    </recommendedName>
</protein>
<gene>
    <name evidence="7" type="ORF">NEPTK9_000271</name>
</gene>
<evidence type="ECO:0000259" key="6">
    <source>
        <dbReference type="Pfam" id="PF00696"/>
    </source>
</evidence>
<dbReference type="PIRSF" id="PIRSF000723">
    <property type="entry name" value="Carbamate_kin"/>
    <property type="match status" value="1"/>
</dbReference>